<protein>
    <recommendedName>
        <fullName evidence="13">Voltage-dependent L-type calcium channel subunit alpha</fullName>
    </recommendedName>
</protein>
<evidence type="ECO:0000313" key="17">
    <source>
        <dbReference type="EMBL" id="KAH9637809.1"/>
    </source>
</evidence>
<dbReference type="GO" id="GO:0098703">
    <property type="term" value="P:calcium ion import across plasma membrane"/>
    <property type="evidence" value="ECO:0007669"/>
    <property type="project" value="TreeGrafter"/>
</dbReference>
<keyword evidence="9" id="KW-0406">Ion transport</keyword>
<feature type="transmembrane region" description="Helical" evidence="15">
    <location>
        <begin position="155"/>
        <end position="175"/>
    </location>
</feature>
<comment type="function">
    <text evidence="13">Voltage-sensitive calcium channels (VSCC) mediate the entry of calcium ions into excitable cells and are also involved in a variety of calcium-dependent processes, including muscle contraction, hormone or neurotransmitter release, gene expression, cell motility, cell division and cell death.</text>
</comment>
<evidence type="ECO:0000256" key="11">
    <source>
        <dbReference type="ARBA" id="ARBA00023303"/>
    </source>
</evidence>
<dbReference type="PRINTS" id="PR01630">
    <property type="entry name" value="LVDCCALPHA1"/>
</dbReference>
<keyword evidence="2" id="KW-0813">Transport</keyword>
<comment type="similarity">
    <text evidence="13">Belongs to the calcium channel alpha-1 subunit (TC 1.A.1.11) family.</text>
</comment>
<evidence type="ECO:0000256" key="7">
    <source>
        <dbReference type="ARBA" id="ARBA00022882"/>
    </source>
</evidence>
<feature type="region of interest" description="Disordered" evidence="14">
    <location>
        <begin position="1"/>
        <end position="30"/>
    </location>
</feature>
<evidence type="ECO:0000256" key="2">
    <source>
        <dbReference type="ARBA" id="ARBA00022448"/>
    </source>
</evidence>
<dbReference type="PRINTS" id="PR00167">
    <property type="entry name" value="CACHANNEL"/>
</dbReference>
<reference evidence="17" key="1">
    <citation type="journal article" date="2021" name="G3 (Bethesda)">
        <title>Genome and transcriptome analysis of the beet armyworm Spodoptera exigua reveals targets for pest control. .</title>
        <authorList>
            <person name="Simon S."/>
            <person name="Breeschoten T."/>
            <person name="Jansen H.J."/>
            <person name="Dirks R.P."/>
            <person name="Schranz M.E."/>
            <person name="Ros V.I.D."/>
        </authorList>
    </citation>
    <scope>NUCLEOTIDE SEQUENCE</scope>
    <source>
        <strain evidence="17">TB_SE_WUR_2020</strain>
    </source>
</reference>
<evidence type="ECO:0000256" key="1">
    <source>
        <dbReference type="ARBA" id="ARBA00004141"/>
    </source>
</evidence>
<evidence type="ECO:0000256" key="14">
    <source>
        <dbReference type="SAM" id="MobiDB-lite"/>
    </source>
</evidence>
<comment type="caution">
    <text evidence="17">The sequence shown here is derived from an EMBL/GenBank/DDBJ whole genome shotgun (WGS) entry which is preliminary data.</text>
</comment>
<dbReference type="FunFam" id="1.10.287.70:FF:000007">
    <property type="entry name" value="Voltage-dependent L-type calcium channel subunit alpha"/>
    <property type="match status" value="1"/>
</dbReference>
<keyword evidence="10 15" id="KW-0472">Membrane</keyword>
<keyword evidence="8 15" id="KW-1133">Transmembrane helix</keyword>
<keyword evidence="6 12" id="KW-0106">Calcium</keyword>
<dbReference type="Gene3D" id="1.10.287.70">
    <property type="match status" value="1"/>
</dbReference>
<dbReference type="GO" id="GO:0046872">
    <property type="term" value="F:metal ion binding"/>
    <property type="evidence" value="ECO:0007669"/>
    <property type="project" value="UniProtKB-KW"/>
</dbReference>
<evidence type="ECO:0000259" key="16">
    <source>
        <dbReference type="Pfam" id="PF00520"/>
    </source>
</evidence>
<evidence type="ECO:0000256" key="15">
    <source>
        <dbReference type="SAM" id="Phobius"/>
    </source>
</evidence>
<feature type="transmembrane region" description="Helical" evidence="15">
    <location>
        <begin position="328"/>
        <end position="350"/>
    </location>
</feature>
<feature type="compositionally biased region" description="Acidic residues" evidence="14">
    <location>
        <begin position="619"/>
        <end position="662"/>
    </location>
</feature>
<dbReference type="InterPro" id="IPR050599">
    <property type="entry name" value="VDCC_alpha-1_subunit"/>
</dbReference>
<evidence type="ECO:0000256" key="13">
    <source>
        <dbReference type="RuleBase" id="RU003808"/>
    </source>
</evidence>
<dbReference type="GO" id="GO:0005891">
    <property type="term" value="C:voltage-gated calcium channel complex"/>
    <property type="evidence" value="ECO:0007669"/>
    <property type="project" value="InterPro"/>
</dbReference>
<dbReference type="Pfam" id="PF00520">
    <property type="entry name" value="Ion_trans"/>
    <property type="match status" value="2"/>
</dbReference>
<feature type="transmembrane region" description="Helical" evidence="15">
    <location>
        <begin position="123"/>
        <end position="143"/>
    </location>
</feature>
<evidence type="ECO:0000256" key="3">
    <source>
        <dbReference type="ARBA" id="ARBA00022568"/>
    </source>
</evidence>
<dbReference type="Gene3D" id="6.10.250.2500">
    <property type="match status" value="1"/>
</dbReference>
<proteinExistence type="inferred from homology"/>
<evidence type="ECO:0000256" key="10">
    <source>
        <dbReference type="ARBA" id="ARBA00023136"/>
    </source>
</evidence>
<feature type="region of interest" description="Disordered" evidence="14">
    <location>
        <begin position="595"/>
        <end position="695"/>
    </location>
</feature>
<name>A0A922MJX3_SPOEX</name>
<feature type="transmembrane region" description="Helical" evidence="15">
    <location>
        <begin position="455"/>
        <end position="472"/>
    </location>
</feature>
<dbReference type="AlphaFoldDB" id="A0A922MJX3"/>
<comment type="subcellular location">
    <subcellularLocation>
        <location evidence="1 13">Membrane</location>
        <topology evidence="1 13">Multi-pass membrane protein</topology>
    </subcellularLocation>
</comment>
<evidence type="ECO:0000256" key="6">
    <source>
        <dbReference type="ARBA" id="ARBA00022837"/>
    </source>
</evidence>
<keyword evidence="4 13" id="KW-0107">Calcium channel</keyword>
<dbReference type="InterPro" id="IPR005446">
    <property type="entry name" value="VDCC_L_a1su"/>
</dbReference>
<dbReference type="EMBL" id="JACEFF010000436">
    <property type="protein sequence ID" value="KAH9637809.1"/>
    <property type="molecule type" value="Genomic_DNA"/>
</dbReference>
<keyword evidence="3 13" id="KW-0109">Calcium transport</keyword>
<feature type="transmembrane region" description="Helical" evidence="15">
    <location>
        <begin position="216"/>
        <end position="238"/>
    </location>
</feature>
<feature type="domain" description="Ion transport" evidence="16">
    <location>
        <begin position="454"/>
        <end position="510"/>
    </location>
</feature>
<dbReference type="InterPro" id="IPR005821">
    <property type="entry name" value="Ion_trans_dom"/>
</dbReference>
<gene>
    <name evidence="17" type="ORF">HF086_017587</name>
</gene>
<feature type="compositionally biased region" description="Low complexity" evidence="14">
    <location>
        <begin position="10"/>
        <end position="21"/>
    </location>
</feature>
<dbReference type="GO" id="GO:0008331">
    <property type="term" value="F:high voltage-gated calcium channel activity"/>
    <property type="evidence" value="ECO:0007669"/>
    <property type="project" value="TreeGrafter"/>
</dbReference>
<feature type="binding site" evidence="12">
    <location>
        <position position="309"/>
    </location>
    <ligand>
        <name>Ca(2+)</name>
        <dbReference type="ChEBI" id="CHEBI:29108"/>
    </ligand>
</feature>
<dbReference type="PANTHER" id="PTHR45628">
    <property type="entry name" value="VOLTAGE-DEPENDENT CALCIUM CHANNEL TYPE A SUBUNIT ALPHA-1"/>
    <property type="match status" value="1"/>
</dbReference>
<dbReference type="Proteomes" id="UP000814243">
    <property type="component" value="Unassembled WGS sequence"/>
</dbReference>
<accession>A0A922MJX3</accession>
<dbReference type="Gene3D" id="1.20.120.350">
    <property type="entry name" value="Voltage-gated potassium channels. Chain C"/>
    <property type="match status" value="2"/>
</dbReference>
<evidence type="ECO:0000256" key="12">
    <source>
        <dbReference type="PIRSR" id="PIRSR602077-1"/>
    </source>
</evidence>
<sequence length="805" mass="91482">MSVVEGGGPEAPALTAPATTPTTPPPSAITADATGQLIQVPVAPRKPPRRGPKVQQERPKRALFCLTLKNPMRKAFIDIVEWKPFEYMILTTIFANCIALAVYTPYPASDSNYTNWVLEKIEYVFLVIFTGECVMKIIAYGFIMHPGSYLRNGWNLLDFTIVVIGMVSTVLSSIFKDAFDVKALRAFRVLRPLRLVSGVPSLQIVLNSILKAMVPLLHIALLVIFVIIIYAIIGLELFSGKMHKSCYNKYTDEIMDTPHPCDVDNGFNCSQIGEEMECREGWIGPNFGITNFDNFGLSMLTVFQCITLEGWTDVMYNIQDAMGNSWEWIYFVSMVILGAFFVMNLILGVLSGEFSKEREKAKNRGDFQKLREKQQLEEDLKGYLDWITQAEYLEPLADQHEHHPPTQNEHDSTDHLGIETNEQQKVSFCKAWKKDFDKVNRRMKRACRKAVKSQTFYWLIIVLVFLNTVVLASEHYQQPEWLDLFQEYGNAFFVALFTLEMLVKMYSLGLQILALTLQLSSITLEFHSVHRIPPVTAIPVHHDIRAARDADILLNVFLAIAVDNLADAESLTNIEKDEAQAPEEKEGGSVVAAEGVHIDTDDEYIHDDDVYTSDNSEREYEETGSEGEQQDDMEGEIEEIIDEENEGNERTEEEQEREDQEMMEGHQRNHIVNTELEEEPRLKRKPTTSSARPRRLSEVDICDTKKPIPDATSFFIFTKTNRYRDFGMVNSDSETIGNHRIKLTLVLDDSVENSVIFLHKDGGQSEEEGTLVTARPRRVSELNMPNQTPPIPNASSFFIFSPTNR</sequence>
<feature type="domain" description="Ion transport" evidence="16">
    <location>
        <begin position="83"/>
        <end position="361"/>
    </location>
</feature>
<evidence type="ECO:0000313" key="18">
    <source>
        <dbReference type="Proteomes" id="UP000814243"/>
    </source>
</evidence>
<organism evidence="17 18">
    <name type="scientific">Spodoptera exigua</name>
    <name type="common">Beet armyworm</name>
    <name type="synonym">Noctua fulgens</name>
    <dbReference type="NCBI Taxonomy" id="7107"/>
    <lineage>
        <taxon>Eukaryota</taxon>
        <taxon>Metazoa</taxon>
        <taxon>Ecdysozoa</taxon>
        <taxon>Arthropoda</taxon>
        <taxon>Hexapoda</taxon>
        <taxon>Insecta</taxon>
        <taxon>Pterygota</taxon>
        <taxon>Neoptera</taxon>
        <taxon>Endopterygota</taxon>
        <taxon>Lepidoptera</taxon>
        <taxon>Glossata</taxon>
        <taxon>Ditrysia</taxon>
        <taxon>Noctuoidea</taxon>
        <taxon>Noctuidae</taxon>
        <taxon>Amphipyrinae</taxon>
        <taxon>Spodoptera</taxon>
    </lineage>
</organism>
<evidence type="ECO:0000256" key="8">
    <source>
        <dbReference type="ARBA" id="ARBA00022989"/>
    </source>
</evidence>
<keyword evidence="5 15" id="KW-0812">Transmembrane</keyword>
<evidence type="ECO:0000256" key="9">
    <source>
        <dbReference type="ARBA" id="ARBA00023065"/>
    </source>
</evidence>
<keyword evidence="12" id="KW-0479">Metal-binding</keyword>
<dbReference type="InterPro" id="IPR002077">
    <property type="entry name" value="VDCCAlpha1"/>
</dbReference>
<evidence type="ECO:0000256" key="5">
    <source>
        <dbReference type="ARBA" id="ARBA00022692"/>
    </source>
</evidence>
<dbReference type="InterPro" id="IPR027359">
    <property type="entry name" value="Volt_channel_dom_sf"/>
</dbReference>
<dbReference type="FunFam" id="1.20.120.350:FF:000010">
    <property type="entry name" value="Voltage-dependent L-type calcium channel subunit alpha"/>
    <property type="match status" value="1"/>
</dbReference>
<dbReference type="PANTHER" id="PTHR45628:SF1">
    <property type="entry name" value="VOLTAGE-DEPENDENT CALCIUM CHANNEL TYPE D SUBUNIT ALPHA-1"/>
    <property type="match status" value="1"/>
</dbReference>
<evidence type="ECO:0000256" key="4">
    <source>
        <dbReference type="ARBA" id="ARBA00022673"/>
    </source>
</evidence>
<keyword evidence="11" id="KW-0407">Ion channel</keyword>
<feature type="transmembrane region" description="Helical" evidence="15">
    <location>
        <begin position="84"/>
        <end position="103"/>
    </location>
</feature>
<keyword evidence="7 13" id="KW-0851">Voltage-gated channel</keyword>
<dbReference type="SUPFAM" id="SSF81324">
    <property type="entry name" value="Voltage-gated potassium channels"/>
    <property type="match status" value="2"/>
</dbReference>
<feature type="transmembrane region" description="Helical" evidence="15">
    <location>
        <begin position="492"/>
        <end position="517"/>
    </location>
</feature>